<dbReference type="EMBL" id="CADEAL010002557">
    <property type="protein sequence ID" value="CAB1441034.1"/>
    <property type="molecule type" value="Genomic_DNA"/>
</dbReference>
<evidence type="ECO:0000256" key="1">
    <source>
        <dbReference type="SAM" id="MobiDB-lite"/>
    </source>
</evidence>
<keyword evidence="3" id="KW-1185">Reference proteome</keyword>
<dbReference type="Proteomes" id="UP001153269">
    <property type="component" value="Unassembled WGS sequence"/>
</dbReference>
<comment type="caution">
    <text evidence="2">The sequence shown here is derived from an EMBL/GenBank/DDBJ whole genome shotgun (WGS) entry which is preliminary data.</text>
</comment>
<name>A0A9N7UZ75_PLEPL</name>
<evidence type="ECO:0000313" key="2">
    <source>
        <dbReference type="EMBL" id="CAB1441034.1"/>
    </source>
</evidence>
<gene>
    <name evidence="2" type="ORF">PLEPLA_LOCUS28824</name>
</gene>
<organism evidence="2 3">
    <name type="scientific">Pleuronectes platessa</name>
    <name type="common">European plaice</name>
    <dbReference type="NCBI Taxonomy" id="8262"/>
    <lineage>
        <taxon>Eukaryota</taxon>
        <taxon>Metazoa</taxon>
        <taxon>Chordata</taxon>
        <taxon>Craniata</taxon>
        <taxon>Vertebrata</taxon>
        <taxon>Euteleostomi</taxon>
        <taxon>Actinopterygii</taxon>
        <taxon>Neopterygii</taxon>
        <taxon>Teleostei</taxon>
        <taxon>Neoteleostei</taxon>
        <taxon>Acanthomorphata</taxon>
        <taxon>Carangaria</taxon>
        <taxon>Pleuronectiformes</taxon>
        <taxon>Pleuronectoidei</taxon>
        <taxon>Pleuronectidae</taxon>
        <taxon>Pleuronectes</taxon>
    </lineage>
</organism>
<feature type="region of interest" description="Disordered" evidence="1">
    <location>
        <begin position="74"/>
        <end position="120"/>
    </location>
</feature>
<reference evidence="2" key="1">
    <citation type="submission" date="2020-03" db="EMBL/GenBank/DDBJ databases">
        <authorList>
            <person name="Weist P."/>
        </authorList>
    </citation>
    <scope>NUCLEOTIDE SEQUENCE</scope>
</reference>
<accession>A0A9N7UZ75</accession>
<proteinExistence type="predicted"/>
<evidence type="ECO:0000313" key="3">
    <source>
        <dbReference type="Proteomes" id="UP001153269"/>
    </source>
</evidence>
<feature type="compositionally biased region" description="Basic and acidic residues" evidence="1">
    <location>
        <begin position="100"/>
        <end position="114"/>
    </location>
</feature>
<sequence length="120" mass="12723">MGKKTGGDERTRKALSPVFTPIRCAATLIQAVPQCTFHRPQQRSEGGGGWGQRLEECPCLDGGLVNISPWPVEWGAEEGPPHTDCKSPSSLMHEPAGETAEAKERARGESEGARADGGIG</sequence>
<dbReference type="AlphaFoldDB" id="A0A9N7UZ75"/>
<protein>
    <submittedName>
        <fullName evidence="2">Uncharacterized protein</fullName>
    </submittedName>
</protein>